<feature type="chain" id="PRO_5045513910" description="Lysozyme inhibitor LprI-like N-terminal domain-containing protein" evidence="1">
    <location>
        <begin position="24"/>
        <end position="132"/>
    </location>
</feature>
<reference evidence="4" key="1">
    <citation type="journal article" date="2019" name="Int. J. Syst. Evol. Microbiol.">
        <title>The Global Catalogue of Microorganisms (GCM) 10K type strain sequencing project: providing services to taxonomists for standard genome sequencing and annotation.</title>
        <authorList>
            <consortium name="The Broad Institute Genomics Platform"/>
            <consortium name="The Broad Institute Genome Sequencing Center for Infectious Disease"/>
            <person name="Wu L."/>
            <person name="Ma J."/>
        </authorList>
    </citation>
    <scope>NUCLEOTIDE SEQUENCE [LARGE SCALE GENOMIC DNA]</scope>
    <source>
        <strain evidence="4">NBRC 111980</strain>
    </source>
</reference>
<dbReference type="RefSeq" id="WP_284319327.1">
    <property type="nucleotide sequence ID" value="NZ_BSOB01000005.1"/>
</dbReference>
<dbReference type="EMBL" id="BSOB01000005">
    <property type="protein sequence ID" value="GLQ91562.1"/>
    <property type="molecule type" value="Genomic_DNA"/>
</dbReference>
<evidence type="ECO:0000313" key="3">
    <source>
        <dbReference type="EMBL" id="GLQ91562.1"/>
    </source>
</evidence>
<dbReference type="Gene3D" id="1.20.1270.180">
    <property type="match status" value="1"/>
</dbReference>
<feature type="signal peptide" evidence="1">
    <location>
        <begin position="1"/>
        <end position="23"/>
    </location>
</feature>
<evidence type="ECO:0000259" key="2">
    <source>
        <dbReference type="Pfam" id="PF07007"/>
    </source>
</evidence>
<feature type="domain" description="Lysozyme inhibitor LprI-like N-terminal" evidence="2">
    <location>
        <begin position="32"/>
        <end position="101"/>
    </location>
</feature>
<keyword evidence="1" id="KW-0732">Signal</keyword>
<comment type="caution">
    <text evidence="3">The sequence shown here is derived from an EMBL/GenBank/DDBJ whole genome shotgun (WGS) entry which is preliminary data.</text>
</comment>
<evidence type="ECO:0000313" key="4">
    <source>
        <dbReference type="Proteomes" id="UP001156670"/>
    </source>
</evidence>
<dbReference type="Pfam" id="PF07007">
    <property type="entry name" value="LprI"/>
    <property type="match status" value="1"/>
</dbReference>
<sequence>MMFRKSSLVFCTVICIAAFHASAQESAEFSACLDQAAGASGAMLECHKAEVGRWDPRLNAAYQTLLHRYKDKERAQLQQEQRAWLKHHLSETHRLAAQPEDIGDAAFLQSESFELDDLIKRTLALEKLVNEK</sequence>
<accession>A0ABQ5XKN7</accession>
<gene>
    <name evidence="3" type="ORF">GCM10007901_05120</name>
</gene>
<proteinExistence type="predicted"/>
<organism evidence="3 4">
    <name type="scientific">Dyella acidisoli</name>
    <dbReference type="NCBI Taxonomy" id="1867834"/>
    <lineage>
        <taxon>Bacteria</taxon>
        <taxon>Pseudomonadati</taxon>
        <taxon>Pseudomonadota</taxon>
        <taxon>Gammaproteobacteria</taxon>
        <taxon>Lysobacterales</taxon>
        <taxon>Rhodanobacteraceae</taxon>
        <taxon>Dyella</taxon>
    </lineage>
</organism>
<keyword evidence="4" id="KW-1185">Reference proteome</keyword>
<dbReference type="Proteomes" id="UP001156670">
    <property type="component" value="Unassembled WGS sequence"/>
</dbReference>
<name>A0ABQ5XKN7_9GAMM</name>
<protein>
    <recommendedName>
        <fullName evidence="2">Lysozyme inhibitor LprI-like N-terminal domain-containing protein</fullName>
    </recommendedName>
</protein>
<evidence type="ECO:0000256" key="1">
    <source>
        <dbReference type="SAM" id="SignalP"/>
    </source>
</evidence>
<dbReference type="InterPro" id="IPR009739">
    <property type="entry name" value="LprI-like_N"/>
</dbReference>